<evidence type="ECO:0000256" key="1">
    <source>
        <dbReference type="SAM" id="MobiDB-lite"/>
    </source>
</evidence>
<feature type="compositionally biased region" description="Low complexity" evidence="1">
    <location>
        <begin position="360"/>
        <end position="370"/>
    </location>
</feature>
<feature type="compositionally biased region" description="Acidic residues" evidence="1">
    <location>
        <begin position="195"/>
        <end position="205"/>
    </location>
</feature>
<feature type="region of interest" description="Disordered" evidence="1">
    <location>
        <begin position="169"/>
        <end position="261"/>
    </location>
</feature>
<reference evidence="2" key="1">
    <citation type="submission" date="2023-10" db="EMBL/GenBank/DDBJ databases">
        <title>Genome assemblies of two species of porcelain crab, Petrolisthes cinctipes and Petrolisthes manimaculis (Anomura: Porcellanidae).</title>
        <authorList>
            <person name="Angst P."/>
        </authorList>
    </citation>
    <scope>NUCLEOTIDE SEQUENCE</scope>
    <source>
        <strain evidence="2">PB745_01</strain>
        <tissue evidence="2">Gill</tissue>
    </source>
</reference>
<keyword evidence="3" id="KW-1185">Reference proteome</keyword>
<comment type="caution">
    <text evidence="2">The sequence shown here is derived from an EMBL/GenBank/DDBJ whole genome shotgun (WGS) entry which is preliminary data.</text>
</comment>
<feature type="region of interest" description="Disordered" evidence="1">
    <location>
        <begin position="292"/>
        <end position="317"/>
    </location>
</feature>
<protein>
    <submittedName>
        <fullName evidence="2">Uncharacterized protein</fullName>
    </submittedName>
</protein>
<feature type="compositionally biased region" description="Low complexity" evidence="1">
    <location>
        <begin position="212"/>
        <end position="227"/>
    </location>
</feature>
<dbReference type="EMBL" id="JAWQEG010005921">
    <property type="protein sequence ID" value="KAK3856319.1"/>
    <property type="molecule type" value="Genomic_DNA"/>
</dbReference>
<gene>
    <name evidence="2" type="ORF">Pcinc_037352</name>
</gene>
<dbReference type="Proteomes" id="UP001286313">
    <property type="component" value="Unassembled WGS sequence"/>
</dbReference>
<feature type="region of interest" description="Disordered" evidence="1">
    <location>
        <begin position="349"/>
        <end position="370"/>
    </location>
</feature>
<sequence length="519" mass="53908">MDASDGGNMCSIARSVPAHGLNGGVFPHCPSSSLVTNGLIVPHTNTTTGHANGITGHANGIAGHANGITGHANGIAGHANGITGHTNGIAGHANGITGHANGIAGHANGIAGQANGIAGQTNGISGHSNGVVGHTNGITTGQVNGSVLSNGTTNGTFTSSNGYYGFQPTSVTAHQDGRQPASVTGHQDGRHQQPEDDVEMETDTDGDCHDATNGNHTTNNSPTNTTNGIHGIVQNTHTNNSNNGTPFPHHPPNTNNITNTTTPTPPPLAFTTTNVQTSRPFLGFAATNAPLKKEGEGVNTGGVSGSPSHLGEDITLNPGVSHNYIPIGGRKRSREEVFVTEMKRMRTEGPHPLRHHHHYPTTTTTTSTTTIKPCTTTTQHHHTPPPPPPPPRVPFLDITNSVLGLTGVGASAGMCMCVSCGETPHCGGGETSCGGGGDGEEGEMVMMMEEGEQEEERERRVEEKKEHSESVGEQRESVGEQHTTTVCAKVEVNNESNAELCREMLRQTHGCEAYVFFVA</sequence>
<organism evidence="2 3">
    <name type="scientific">Petrolisthes cinctipes</name>
    <name type="common">Flat porcelain crab</name>
    <dbReference type="NCBI Taxonomy" id="88211"/>
    <lineage>
        <taxon>Eukaryota</taxon>
        <taxon>Metazoa</taxon>
        <taxon>Ecdysozoa</taxon>
        <taxon>Arthropoda</taxon>
        <taxon>Crustacea</taxon>
        <taxon>Multicrustacea</taxon>
        <taxon>Malacostraca</taxon>
        <taxon>Eumalacostraca</taxon>
        <taxon>Eucarida</taxon>
        <taxon>Decapoda</taxon>
        <taxon>Pleocyemata</taxon>
        <taxon>Anomura</taxon>
        <taxon>Galatheoidea</taxon>
        <taxon>Porcellanidae</taxon>
        <taxon>Petrolisthes</taxon>
    </lineage>
</organism>
<evidence type="ECO:0000313" key="2">
    <source>
        <dbReference type="EMBL" id="KAK3856319.1"/>
    </source>
</evidence>
<name>A0AAE1ELG9_PETCI</name>
<accession>A0AAE1ELG9</accession>
<dbReference type="AlphaFoldDB" id="A0AAE1ELG9"/>
<evidence type="ECO:0000313" key="3">
    <source>
        <dbReference type="Proteomes" id="UP001286313"/>
    </source>
</evidence>
<proteinExistence type="predicted"/>
<feature type="compositionally biased region" description="Basic and acidic residues" evidence="1">
    <location>
        <begin position="456"/>
        <end position="479"/>
    </location>
</feature>
<feature type="region of interest" description="Disordered" evidence="1">
    <location>
        <begin position="451"/>
        <end position="482"/>
    </location>
</feature>
<feature type="compositionally biased region" description="Low complexity" evidence="1">
    <location>
        <begin position="242"/>
        <end position="261"/>
    </location>
</feature>